<evidence type="ECO:0000313" key="11">
    <source>
        <dbReference type="Proteomes" id="UP001310890"/>
    </source>
</evidence>
<dbReference type="SUPFAM" id="SSF56112">
    <property type="entry name" value="Protein kinase-like (PK-like)"/>
    <property type="match status" value="1"/>
</dbReference>
<gene>
    <name evidence="10" type="ORF">LTR62_006694</name>
</gene>
<feature type="compositionally biased region" description="Gly residues" evidence="8">
    <location>
        <begin position="1766"/>
        <end position="1775"/>
    </location>
</feature>
<evidence type="ECO:0000313" key="10">
    <source>
        <dbReference type="EMBL" id="KAK5116973.1"/>
    </source>
</evidence>
<feature type="region of interest" description="Disordered" evidence="8">
    <location>
        <begin position="14"/>
        <end position="209"/>
    </location>
</feature>
<dbReference type="EMBL" id="JAVRRL010000006">
    <property type="protein sequence ID" value="KAK5116973.1"/>
    <property type="molecule type" value="Genomic_DNA"/>
</dbReference>
<sequence>MDVATRLQTRVRAQSYLDMERNAMPDDSEGDSTESRTRRKFQRTIAADSDSNNNNGFRKPSIPASATRPAGLEHRPSLVNRRRSTFRENVRVPSGPREFPNPGKRCVDGRHRGHEIRHDSGDGVDISRRLASTTSTHPAPSTVGEATNTKQSPFLPHSNSDSFLANAKVSQMSQAENGPFSFGNSNRKSSTDETDSPITPAGRGSHDFEFVPTMNFDDFQSSISDPNWTSPLLSEFPTHVGGRALPKEQVKSRASGAVATANMRRPGMSKQENMQTEEGVAVRSASFRWRTAATPTDKHLPGFNAAITMQPPTSASQPNLSLRTRRQSTMPQSSMTALPATAAAGSRTPRKSVGPGLLNMSDGRKGSVQLPMQSGEAGIKSAMSRTSSLSAKARRTTLGPTPGVVGDAPKASTLMAPTQSRANKVKSLQPPPRQQNTDRDTPNSGRGVSKANQYRAQTPSSSGNKRQSTASGRASGLGARTISPTDARRLKRMSMMQAPPMPTCLPKGPPTPSDELQQNPWVKPELPRLAQPSPSLIPRKMCTDTPISARASPERNFYNNFSSATPTMMGGGVPLSAKSSYQSFASAAGSISTSRLPTPKPRNVHSSSARYDESDFGLVPPVPAIPKAYESPREYEEPFFSTSEIMGERTMDGLEFAFEGSGSPAPATGLQRVHLEQTPRGSIDTERSHELPRKISGEQMRGKHQHKRSTTIAHAGLTTAAKSSRQQPDQAGRKNTNLQPLRLPPLNLMPINTPTSNRIAGFPRPSDEVDGRDEYNNVQTPEPRRTTKTPSTPMTASKATFFRRQDEAMAAKVRSASSHYTLRDLQMDHTDVNSRSFLDDSDVETAGISIPKVQKQRNAITPFASGSLPKVSGETARMRGRPSGEFVGAETIDFGPFDHLMYQNAGKPLGPRPKTSGTSGSGGGKKEGTLSSTESPIAEQAPQLVAAAPDMKKESTSGGLRRKLSLGWRRSSSKAAGHPENNSNNNKSSPLTGGEGTGGAGSREPAKLQKRQSEMPPPKLPASAAWNRGGLSLGPEQERPSLDGGRRKSGMLGNVVDVEHQLAPALAKTRALHSEHPQPVMPPPPAPPPPAPPPAAHRSSSWAASNAPAATVAQHGNHGHNTINHLGSIGKPSLVLQGRQKLTSATLNANIKDKDDLAADEEMRRLSTKRKDVDTAAKESEAIKNRALAREAISPAKVLSDRNGAGLCIGGGCLNVFERGEIVDFEGQGVYFTGTKACRKIVGSLLNNTPSTAELKKVASTAASDATGNHGYDDERGDYNIVLGDHLAYRYEVVDLLGKGSFGQVVRCVDHKEGGVVAIKIIRNKKRFHQQALVEVGILGRLGEWDPDGAYATLTITSSFYFRSHLCIVTPCLSINLYELIRAHNFTGFPLPLIRRMSRQLLACLCLLQRKRIIHCDLKPENILLCEARKADVRVIDFGSSCRVEEKVYTYIQSRFYRSPEVILGSEYGLGIDMWSLGCILAELWTGYPLFPGENEQEQLACIMEIFGAPDRHLVERCTRKKLFFDSVGKPRVTVSSKGRRRRVSSKTLAQVLKCEDEAFLDFVARCLRWDPDRRLRADEAVGHPFVTGLAFSAKTNAIPEEARRGVATRLRSAVGAGPTSAPAATGSPTKRKEVAHVASTPAKERVAARALPETPQTAVRMGNAGTTATHTQQKMGSPIKTQRGGVAAAALNGERRRHSSVATATLGSNAAVAASAANGAPPTTNGTSGGTGVAGTKRASNGTLLLAGGEARTVPAQQQQRGLGTITGPGGSGAGASSLAQMAARESMAAVQSGGNSSTRWRG</sequence>
<evidence type="ECO:0000256" key="5">
    <source>
        <dbReference type="ARBA" id="ARBA00022777"/>
    </source>
</evidence>
<dbReference type="PROSITE" id="PS00107">
    <property type="entry name" value="PROTEIN_KINASE_ATP"/>
    <property type="match status" value="1"/>
</dbReference>
<feature type="compositionally biased region" description="Basic and acidic residues" evidence="8">
    <location>
        <begin position="1004"/>
        <end position="1013"/>
    </location>
</feature>
<dbReference type="PANTHER" id="PTHR24058:SF22">
    <property type="entry name" value="DUAL SPECIFICITY TYROSINE-PHOSPHORYLATION-REGULATED KINASE 4"/>
    <property type="match status" value="1"/>
</dbReference>
<evidence type="ECO:0000256" key="8">
    <source>
        <dbReference type="SAM" id="MobiDB-lite"/>
    </source>
</evidence>
<feature type="region of interest" description="Disordered" evidence="8">
    <location>
        <begin position="718"/>
        <end position="796"/>
    </location>
</feature>
<dbReference type="Gene3D" id="3.30.200.20">
    <property type="entry name" value="Phosphorylase Kinase, domain 1"/>
    <property type="match status" value="1"/>
</dbReference>
<keyword evidence="4 7" id="KW-0547">Nucleotide-binding</keyword>
<comment type="similarity">
    <text evidence="1">Belongs to the protein kinase superfamily. CMGC Ser/Thr protein kinase family. MNB/DYRK subfamily.</text>
</comment>
<feature type="compositionally biased region" description="Pro residues" evidence="8">
    <location>
        <begin position="1079"/>
        <end position="1095"/>
    </location>
</feature>
<feature type="compositionally biased region" description="Polar residues" evidence="8">
    <location>
        <begin position="720"/>
        <end position="729"/>
    </location>
</feature>
<dbReference type="InterPro" id="IPR017441">
    <property type="entry name" value="Protein_kinase_ATP_BS"/>
</dbReference>
<keyword evidence="3" id="KW-0808">Transferase</keyword>
<feature type="compositionally biased region" description="Basic and acidic residues" evidence="8">
    <location>
        <begin position="1036"/>
        <end position="1046"/>
    </location>
</feature>
<dbReference type="Proteomes" id="UP001310890">
    <property type="component" value="Unassembled WGS sequence"/>
</dbReference>
<reference evidence="10" key="1">
    <citation type="submission" date="2023-08" db="EMBL/GenBank/DDBJ databases">
        <title>Black Yeasts Isolated from many extreme environments.</title>
        <authorList>
            <person name="Coleine C."/>
            <person name="Stajich J.E."/>
            <person name="Selbmann L."/>
        </authorList>
    </citation>
    <scope>NUCLEOTIDE SEQUENCE</scope>
    <source>
        <strain evidence="10">CCFEE 5401</strain>
    </source>
</reference>
<feature type="region of interest" description="Disordered" evidence="8">
    <location>
        <begin position="309"/>
        <end position="487"/>
    </location>
</feature>
<feature type="compositionally biased region" description="Low complexity" evidence="8">
    <location>
        <begin position="1099"/>
        <end position="1113"/>
    </location>
</feature>
<dbReference type="PROSITE" id="PS50011">
    <property type="entry name" value="PROTEIN_KINASE_DOM"/>
    <property type="match status" value="1"/>
</dbReference>
<dbReference type="InterPro" id="IPR050494">
    <property type="entry name" value="Ser_Thr_dual-spec_kinase"/>
</dbReference>
<dbReference type="SMART" id="SM00220">
    <property type="entry name" value="S_TKc"/>
    <property type="match status" value="1"/>
</dbReference>
<dbReference type="GO" id="GO:0005524">
    <property type="term" value="F:ATP binding"/>
    <property type="evidence" value="ECO:0007669"/>
    <property type="project" value="UniProtKB-UniRule"/>
</dbReference>
<dbReference type="GO" id="GO:0005737">
    <property type="term" value="C:cytoplasm"/>
    <property type="evidence" value="ECO:0007669"/>
    <property type="project" value="TreeGrafter"/>
</dbReference>
<evidence type="ECO:0000259" key="9">
    <source>
        <dbReference type="PROSITE" id="PS50011"/>
    </source>
</evidence>
<name>A0AAN7YTB9_9PEZI</name>
<accession>A0AAN7YTB9</accession>
<dbReference type="GO" id="GO:0005856">
    <property type="term" value="C:cytoskeleton"/>
    <property type="evidence" value="ECO:0007669"/>
    <property type="project" value="TreeGrafter"/>
</dbReference>
<feature type="compositionally biased region" description="Basic and acidic residues" evidence="8">
    <location>
        <begin position="765"/>
        <end position="775"/>
    </location>
</feature>
<comment type="caution">
    <text evidence="10">The sequence shown here is derived from an EMBL/GenBank/DDBJ whole genome shotgun (WGS) entry which is preliminary data.</text>
</comment>
<feature type="compositionally biased region" description="Low complexity" evidence="8">
    <location>
        <begin position="735"/>
        <end position="752"/>
    </location>
</feature>
<evidence type="ECO:0000256" key="1">
    <source>
        <dbReference type="ARBA" id="ARBA00008867"/>
    </source>
</evidence>
<feature type="compositionally biased region" description="Polar residues" evidence="8">
    <location>
        <begin position="144"/>
        <end position="188"/>
    </location>
</feature>
<keyword evidence="2" id="KW-0723">Serine/threonine-protein kinase</keyword>
<dbReference type="InterPro" id="IPR000719">
    <property type="entry name" value="Prot_kinase_dom"/>
</dbReference>
<dbReference type="InterPro" id="IPR011009">
    <property type="entry name" value="Kinase-like_dom_sf"/>
</dbReference>
<feature type="compositionally biased region" description="Polar residues" evidence="8">
    <location>
        <begin position="1794"/>
        <end position="1804"/>
    </location>
</feature>
<feature type="compositionally biased region" description="Low complexity" evidence="8">
    <location>
        <begin position="1613"/>
        <end position="1629"/>
    </location>
</feature>
<feature type="compositionally biased region" description="Polar residues" evidence="8">
    <location>
        <begin position="310"/>
        <end position="336"/>
    </location>
</feature>
<evidence type="ECO:0000256" key="3">
    <source>
        <dbReference type="ARBA" id="ARBA00022679"/>
    </source>
</evidence>
<feature type="compositionally biased region" description="Polar residues" evidence="8">
    <location>
        <begin position="442"/>
        <end position="472"/>
    </location>
</feature>
<feature type="compositionally biased region" description="Basic and acidic residues" evidence="8">
    <location>
        <begin position="105"/>
        <end position="128"/>
    </location>
</feature>
<feature type="region of interest" description="Disordered" evidence="8">
    <location>
        <begin position="1755"/>
        <end position="1804"/>
    </location>
</feature>
<proteinExistence type="inferred from homology"/>
<feature type="region of interest" description="Disordered" evidence="8">
    <location>
        <begin position="903"/>
        <end position="1126"/>
    </location>
</feature>
<dbReference type="PROSITE" id="PS00108">
    <property type="entry name" value="PROTEIN_KINASE_ST"/>
    <property type="match status" value="1"/>
</dbReference>
<feature type="domain" description="Protein kinase" evidence="9">
    <location>
        <begin position="1291"/>
        <end position="1587"/>
    </location>
</feature>
<keyword evidence="6 7" id="KW-0067">ATP-binding</keyword>
<feature type="compositionally biased region" description="Low complexity" evidence="8">
    <location>
        <begin position="131"/>
        <end position="142"/>
    </location>
</feature>
<dbReference type="InterPro" id="IPR008271">
    <property type="entry name" value="Ser/Thr_kinase_AS"/>
</dbReference>
<dbReference type="Gene3D" id="1.10.510.10">
    <property type="entry name" value="Transferase(Phosphotransferase) domain 1"/>
    <property type="match status" value="1"/>
</dbReference>
<dbReference type="PANTHER" id="PTHR24058">
    <property type="entry name" value="DUAL SPECIFICITY PROTEIN KINASE"/>
    <property type="match status" value="1"/>
</dbReference>
<evidence type="ECO:0000256" key="4">
    <source>
        <dbReference type="ARBA" id="ARBA00022741"/>
    </source>
</evidence>
<feature type="region of interest" description="Disordered" evidence="8">
    <location>
        <begin position="591"/>
        <end position="615"/>
    </location>
</feature>
<evidence type="ECO:0000256" key="7">
    <source>
        <dbReference type="PROSITE-ProRule" id="PRU10141"/>
    </source>
</evidence>
<keyword evidence="5" id="KW-0418">Kinase</keyword>
<dbReference type="CDD" id="cd14210">
    <property type="entry name" value="PKc_DYRK"/>
    <property type="match status" value="1"/>
</dbReference>
<feature type="region of interest" description="Disordered" evidence="8">
    <location>
        <begin position="1613"/>
        <end position="1633"/>
    </location>
</feature>
<dbReference type="GO" id="GO:0004674">
    <property type="term" value="F:protein serine/threonine kinase activity"/>
    <property type="evidence" value="ECO:0007669"/>
    <property type="project" value="UniProtKB-KW"/>
</dbReference>
<organism evidence="10 11">
    <name type="scientific">Meristemomyces frigidus</name>
    <dbReference type="NCBI Taxonomy" id="1508187"/>
    <lineage>
        <taxon>Eukaryota</taxon>
        <taxon>Fungi</taxon>
        <taxon>Dikarya</taxon>
        <taxon>Ascomycota</taxon>
        <taxon>Pezizomycotina</taxon>
        <taxon>Dothideomycetes</taxon>
        <taxon>Dothideomycetidae</taxon>
        <taxon>Mycosphaerellales</taxon>
        <taxon>Teratosphaeriaceae</taxon>
        <taxon>Meristemomyces</taxon>
    </lineage>
</organism>
<dbReference type="Pfam" id="PF00069">
    <property type="entry name" value="Pkinase"/>
    <property type="match status" value="1"/>
</dbReference>
<feature type="binding site" evidence="7">
    <location>
        <position position="1320"/>
    </location>
    <ligand>
        <name>ATP</name>
        <dbReference type="ChEBI" id="CHEBI:30616"/>
    </ligand>
</feature>
<evidence type="ECO:0000256" key="2">
    <source>
        <dbReference type="ARBA" id="ARBA00022527"/>
    </source>
</evidence>
<evidence type="ECO:0000256" key="6">
    <source>
        <dbReference type="ARBA" id="ARBA00022840"/>
    </source>
</evidence>
<protein>
    <recommendedName>
        <fullName evidence="9">Protein kinase domain-containing protein</fullName>
    </recommendedName>
</protein>